<dbReference type="EMBL" id="FNMZ01000008">
    <property type="protein sequence ID" value="SDX69265.1"/>
    <property type="molecule type" value="Genomic_DNA"/>
</dbReference>
<dbReference type="CDD" id="cd11067">
    <property type="entry name" value="CYP152"/>
    <property type="match status" value="1"/>
</dbReference>
<dbReference type="SUPFAM" id="SSF48264">
    <property type="entry name" value="Cytochrome P450"/>
    <property type="match status" value="1"/>
</dbReference>
<dbReference type="Gene3D" id="1.10.630.10">
    <property type="entry name" value="Cytochrome P450"/>
    <property type="match status" value="1"/>
</dbReference>
<keyword evidence="3" id="KW-1185">Reference proteome</keyword>
<dbReference type="InterPro" id="IPR002397">
    <property type="entry name" value="Cyt_P450_B"/>
</dbReference>
<name>A0A1H3DS67_9RHOB</name>
<dbReference type="PRINTS" id="PR00359">
    <property type="entry name" value="BP450"/>
</dbReference>
<dbReference type="RefSeq" id="WP_176954806.1">
    <property type="nucleotide sequence ID" value="NZ_FNMZ01000008.1"/>
</dbReference>
<comment type="similarity">
    <text evidence="1">Belongs to the cytochrome P450 family.</text>
</comment>
<dbReference type="PANTHER" id="PTHR46696">
    <property type="entry name" value="P450, PUTATIVE (EUROFUNG)-RELATED"/>
    <property type="match status" value="1"/>
</dbReference>
<dbReference type="AlphaFoldDB" id="A0A1H3DS67"/>
<dbReference type="InterPro" id="IPR001128">
    <property type="entry name" value="Cyt_P450"/>
</dbReference>
<dbReference type="InterPro" id="IPR036396">
    <property type="entry name" value="Cyt_P450_sf"/>
</dbReference>
<evidence type="ECO:0000256" key="1">
    <source>
        <dbReference type="ARBA" id="ARBA00010617"/>
    </source>
</evidence>
<dbReference type="GO" id="GO:0020037">
    <property type="term" value="F:heme binding"/>
    <property type="evidence" value="ECO:0007669"/>
    <property type="project" value="InterPro"/>
</dbReference>
<reference evidence="2 3" key="1">
    <citation type="submission" date="2016-10" db="EMBL/GenBank/DDBJ databases">
        <authorList>
            <person name="de Groot N.N."/>
        </authorList>
    </citation>
    <scope>NUCLEOTIDE SEQUENCE [LARGE SCALE GENOMIC DNA]</scope>
    <source>
        <strain evidence="2 3">DSM 17890</strain>
    </source>
</reference>
<accession>A0A1H3DS67</accession>
<proteinExistence type="inferred from homology"/>
<dbReference type="GO" id="GO:0004497">
    <property type="term" value="F:monooxygenase activity"/>
    <property type="evidence" value="ECO:0007669"/>
    <property type="project" value="InterPro"/>
</dbReference>
<dbReference type="Pfam" id="PF00067">
    <property type="entry name" value="p450"/>
    <property type="match status" value="1"/>
</dbReference>
<organism evidence="2 3">
    <name type="scientific">Albimonas donghaensis</name>
    <dbReference type="NCBI Taxonomy" id="356660"/>
    <lineage>
        <taxon>Bacteria</taxon>
        <taxon>Pseudomonadati</taxon>
        <taxon>Pseudomonadota</taxon>
        <taxon>Alphaproteobacteria</taxon>
        <taxon>Rhodobacterales</taxon>
        <taxon>Paracoccaceae</taxon>
        <taxon>Albimonas</taxon>
    </lineage>
</organism>
<dbReference type="Proteomes" id="UP000199118">
    <property type="component" value="Unassembled WGS sequence"/>
</dbReference>
<dbReference type="GO" id="GO:0016705">
    <property type="term" value="F:oxidoreductase activity, acting on paired donors, with incorporation or reduction of molecular oxygen"/>
    <property type="evidence" value="ECO:0007669"/>
    <property type="project" value="InterPro"/>
</dbReference>
<evidence type="ECO:0000313" key="2">
    <source>
        <dbReference type="EMBL" id="SDX69265.1"/>
    </source>
</evidence>
<protein>
    <submittedName>
        <fullName evidence="2">Fatty-acid peroxygenase</fullName>
    </submittedName>
</protein>
<evidence type="ECO:0000313" key="3">
    <source>
        <dbReference type="Proteomes" id="UP000199118"/>
    </source>
</evidence>
<dbReference type="GO" id="GO:0005506">
    <property type="term" value="F:iron ion binding"/>
    <property type="evidence" value="ECO:0007669"/>
    <property type="project" value="InterPro"/>
</dbReference>
<gene>
    <name evidence="2" type="ORF">SAMN05444336_108125</name>
</gene>
<dbReference type="PANTHER" id="PTHR46696:SF1">
    <property type="entry name" value="CYTOCHROME P450 YJIB-RELATED"/>
    <property type="match status" value="1"/>
</dbReference>
<dbReference type="STRING" id="356660.SAMN05444336_108125"/>
<sequence length="419" mass="46507">MTFPRDPGRDLVLRLLRDPFGLIAGKAAKLETDAFEARLAGRTVLCLHGSEAAAFFYDDDRFTRVGAMPRSVSRLLQDRRSVQSLDGPAHRRRKALFLDLLLPEARVADLADRFDALWREAEPEWRRRGRIALLEEVTPLLAAAACGWTGAPISALGGRRLARDLEAMVANAGRLGPRNWRARWRRGRVERRAAKLIRRVRRGDLVLSAETPLARIAFFEDPEDGAMSEAAAVDELLNLLRPVVAVNRFIAHAALALAREPAWRTRLRDDPAMLEPFVEEVRRLAPFFPLIAGRAARNLVWRGETVAAGRWALLDLHGTNRDPGAFPDPERFDPGRAPSWRDQDHRFVPQGAGDAARTHRCPGEAATVALMKVATARLRAADWEAAPGSLELSNDMPPVPRGGFEMRFAGGGRGRPRAP</sequence>